<dbReference type="Proteomes" id="UP001589733">
    <property type="component" value="Unassembled WGS sequence"/>
</dbReference>
<gene>
    <name evidence="2" type="ORF">ACFFLM_04650</name>
</gene>
<sequence>MRQVTKFLLGVILDFPVVTLVVVALVFANLSTLLPQEFYTNGVGKIAGIGFTMLGFSIAATSILSSVFSVPSILQMRNTDTWKALTSTFTRANVLFLVMGIFGLVVYEKLFDPGTLYGQILQATYMAILGATFIASIGIIFVLHKIVTTPLTAQERAALANSNRSSFAPPDPTPVVIGDPAAVATVEISSDTPN</sequence>
<accession>A0ABV6AUT9</accession>
<comment type="caution">
    <text evidence="2">The sequence shown here is derived from an EMBL/GenBank/DDBJ whole genome shotgun (WGS) entry which is preliminary data.</text>
</comment>
<keyword evidence="1" id="KW-1133">Transmembrane helix</keyword>
<feature type="transmembrane region" description="Helical" evidence="1">
    <location>
        <begin position="7"/>
        <end position="28"/>
    </location>
</feature>
<reference evidence="2 3" key="1">
    <citation type="submission" date="2024-09" db="EMBL/GenBank/DDBJ databases">
        <authorList>
            <person name="Sun Q."/>
            <person name="Mori K."/>
        </authorList>
    </citation>
    <scope>NUCLEOTIDE SEQUENCE [LARGE SCALE GENOMIC DNA]</scope>
    <source>
        <strain evidence="2 3">JCM 13503</strain>
    </source>
</reference>
<feature type="transmembrane region" description="Helical" evidence="1">
    <location>
        <begin position="119"/>
        <end position="143"/>
    </location>
</feature>
<keyword evidence="1" id="KW-0472">Membrane</keyword>
<evidence type="ECO:0000313" key="3">
    <source>
        <dbReference type="Proteomes" id="UP001589733"/>
    </source>
</evidence>
<protein>
    <submittedName>
        <fullName evidence="2">Uncharacterized protein</fullName>
    </submittedName>
</protein>
<dbReference type="RefSeq" id="WP_380006028.1">
    <property type="nucleotide sequence ID" value="NZ_JBHLYR010000013.1"/>
</dbReference>
<proteinExistence type="predicted"/>
<name>A0ABV6AUT9_9DEIO</name>
<feature type="transmembrane region" description="Helical" evidence="1">
    <location>
        <begin position="48"/>
        <end position="68"/>
    </location>
</feature>
<dbReference type="EMBL" id="JBHLYR010000013">
    <property type="protein sequence ID" value="MFB9991269.1"/>
    <property type="molecule type" value="Genomic_DNA"/>
</dbReference>
<keyword evidence="3" id="KW-1185">Reference proteome</keyword>
<evidence type="ECO:0000256" key="1">
    <source>
        <dbReference type="SAM" id="Phobius"/>
    </source>
</evidence>
<organism evidence="2 3">
    <name type="scientific">Deinococcus oregonensis</name>
    <dbReference type="NCBI Taxonomy" id="1805970"/>
    <lineage>
        <taxon>Bacteria</taxon>
        <taxon>Thermotogati</taxon>
        <taxon>Deinococcota</taxon>
        <taxon>Deinococci</taxon>
        <taxon>Deinococcales</taxon>
        <taxon>Deinococcaceae</taxon>
        <taxon>Deinococcus</taxon>
    </lineage>
</organism>
<keyword evidence="1" id="KW-0812">Transmembrane</keyword>
<evidence type="ECO:0000313" key="2">
    <source>
        <dbReference type="EMBL" id="MFB9991269.1"/>
    </source>
</evidence>
<feature type="transmembrane region" description="Helical" evidence="1">
    <location>
        <begin position="89"/>
        <end position="107"/>
    </location>
</feature>